<organism evidence="1 2">
    <name type="scientific">Dyadobacter linearis</name>
    <dbReference type="NCBI Taxonomy" id="2823330"/>
    <lineage>
        <taxon>Bacteria</taxon>
        <taxon>Pseudomonadati</taxon>
        <taxon>Bacteroidota</taxon>
        <taxon>Cytophagia</taxon>
        <taxon>Cytophagales</taxon>
        <taxon>Spirosomataceae</taxon>
        <taxon>Dyadobacter</taxon>
    </lineage>
</organism>
<evidence type="ECO:0000313" key="2">
    <source>
        <dbReference type="Proteomes" id="UP000679725"/>
    </source>
</evidence>
<comment type="caution">
    <text evidence="1">The sequence shown here is derived from an EMBL/GenBank/DDBJ whole genome shotgun (WGS) entry which is preliminary data.</text>
</comment>
<accession>A0ABM8UUL8</accession>
<sequence length="467" mass="51686">MKLNYKSVRASLAAYNLVFILGLSISMSACDWGDQIESLVQPNQDDFAVLFSDTSTVLLSTVITDSVMTGSAQRMLVGRYVDPYFGKIQTSTFFQPGTQSSVTVAQEAVYDSLIFSIYYDRYTYGDTTKPLNLTVHKLLTDLATDKNAYFNSNSTAFEPTPIGRATVVPSPRRQQRLVIRLSDVLGKDIFAKAKTNQIPSNTEWINLVKGLVLRNAPTDNGAIVGFITASAALQMHYHTPRADGVSKDSTVFNNNALYNQVLTDRTGTPTANLPVTKRLAQPSAATGNMSFVQAGPGLMTRVDLPYLRGLKNIKYTASNKAFLRITPKRQSVTNLYRAPDSLVVYRVDKNNEFYLGQTGFPLPLLSLGSQVPAYGRYIVDMVTNREYYLIDISSYVTELLASETGDVGGLILRTSQFNEQLQRYSSTTYPALGTTFTNSFNRLVIGDQQSDDPGVKLELYYTTIKVQ</sequence>
<evidence type="ECO:0008006" key="3">
    <source>
        <dbReference type="Google" id="ProtNLM"/>
    </source>
</evidence>
<dbReference type="RefSeq" id="WP_215235266.1">
    <property type="nucleotide sequence ID" value="NZ_CAJRAU010000006.1"/>
</dbReference>
<name>A0ABM8UUL8_9BACT</name>
<dbReference type="Pfam" id="PF14092">
    <property type="entry name" value="DUF4270"/>
    <property type="match status" value="1"/>
</dbReference>
<dbReference type="Proteomes" id="UP000679725">
    <property type="component" value="Unassembled WGS sequence"/>
</dbReference>
<dbReference type="EMBL" id="CAJRAU010000006">
    <property type="protein sequence ID" value="CAG5072028.1"/>
    <property type="molecule type" value="Genomic_DNA"/>
</dbReference>
<protein>
    <recommendedName>
        <fullName evidence="3">DUF4270 domain-containing protein</fullName>
    </recommendedName>
</protein>
<dbReference type="InterPro" id="IPR025366">
    <property type="entry name" value="DUF4270"/>
</dbReference>
<proteinExistence type="predicted"/>
<keyword evidence="2" id="KW-1185">Reference proteome</keyword>
<dbReference type="PROSITE" id="PS51257">
    <property type="entry name" value="PROKAR_LIPOPROTEIN"/>
    <property type="match status" value="1"/>
</dbReference>
<reference evidence="1 2" key="1">
    <citation type="submission" date="2021-04" db="EMBL/GenBank/DDBJ databases">
        <authorList>
            <person name="Rodrigo-Torres L."/>
            <person name="Arahal R. D."/>
            <person name="Lucena T."/>
        </authorList>
    </citation>
    <scope>NUCLEOTIDE SEQUENCE [LARGE SCALE GENOMIC DNA]</scope>
    <source>
        <strain evidence="1 2">CECT 9623</strain>
    </source>
</reference>
<evidence type="ECO:0000313" key="1">
    <source>
        <dbReference type="EMBL" id="CAG5072028.1"/>
    </source>
</evidence>
<gene>
    <name evidence="1" type="ORF">DYBT9623_03966</name>
</gene>